<dbReference type="EMBL" id="JACGCM010000281">
    <property type="protein sequence ID" value="KAF6174280.1"/>
    <property type="molecule type" value="Genomic_DNA"/>
</dbReference>
<evidence type="ECO:0000256" key="2">
    <source>
        <dbReference type="ARBA" id="ARBA00022771"/>
    </source>
</evidence>
<evidence type="ECO:0000313" key="6">
    <source>
        <dbReference type="Proteomes" id="UP000541444"/>
    </source>
</evidence>
<dbReference type="Pfam" id="PF02892">
    <property type="entry name" value="zf-BED"/>
    <property type="match status" value="1"/>
</dbReference>
<proteinExistence type="predicted"/>
<gene>
    <name evidence="5" type="ORF">GIB67_019656</name>
</gene>
<evidence type="ECO:0000256" key="1">
    <source>
        <dbReference type="ARBA" id="ARBA00022723"/>
    </source>
</evidence>
<comment type="caution">
    <text evidence="5">The sequence shown here is derived from an EMBL/GenBank/DDBJ whole genome shotgun (WGS) entry which is preliminary data.</text>
</comment>
<feature type="non-terminal residue" evidence="5">
    <location>
        <position position="1"/>
    </location>
</feature>
<evidence type="ECO:0000256" key="3">
    <source>
        <dbReference type="ARBA" id="ARBA00022833"/>
    </source>
</evidence>
<dbReference type="GO" id="GO:0003677">
    <property type="term" value="F:DNA binding"/>
    <property type="evidence" value="ECO:0007669"/>
    <property type="project" value="InterPro"/>
</dbReference>
<evidence type="ECO:0000313" key="5">
    <source>
        <dbReference type="EMBL" id="KAF6174280.1"/>
    </source>
</evidence>
<name>A0A7J7P4L7_9MAGN</name>
<accession>A0A7J7P4L7</accession>
<feature type="domain" description="BED-type" evidence="4">
    <location>
        <begin position="110"/>
        <end position="142"/>
    </location>
</feature>
<evidence type="ECO:0000259" key="4">
    <source>
        <dbReference type="Pfam" id="PF02892"/>
    </source>
</evidence>
<dbReference type="Proteomes" id="UP000541444">
    <property type="component" value="Unassembled WGS sequence"/>
</dbReference>
<keyword evidence="2" id="KW-0863">Zinc-finger</keyword>
<keyword evidence="1" id="KW-0479">Metal-binding</keyword>
<keyword evidence="3" id="KW-0862">Zinc</keyword>
<keyword evidence="6" id="KW-1185">Reference proteome</keyword>
<dbReference type="GO" id="GO:0008270">
    <property type="term" value="F:zinc ion binding"/>
    <property type="evidence" value="ECO:0007669"/>
    <property type="project" value="UniProtKB-KW"/>
</dbReference>
<reference evidence="5 6" key="1">
    <citation type="journal article" date="2020" name="IScience">
        <title>Genome Sequencing of the Endangered Kingdonia uniflora (Circaeasteraceae, Ranunculales) Reveals Potential Mechanisms of Evolutionary Specialization.</title>
        <authorList>
            <person name="Sun Y."/>
            <person name="Deng T."/>
            <person name="Zhang A."/>
            <person name="Moore M.J."/>
            <person name="Landis J.B."/>
            <person name="Lin N."/>
            <person name="Zhang H."/>
            <person name="Zhang X."/>
            <person name="Huang J."/>
            <person name="Zhang X."/>
            <person name="Sun H."/>
            <person name="Wang H."/>
        </authorList>
    </citation>
    <scope>NUCLEOTIDE SEQUENCE [LARGE SCALE GENOMIC DNA]</scope>
    <source>
        <strain evidence="5">TB1705</strain>
        <tissue evidence="5">Leaf</tissue>
    </source>
</reference>
<organism evidence="5 6">
    <name type="scientific">Kingdonia uniflora</name>
    <dbReference type="NCBI Taxonomy" id="39325"/>
    <lineage>
        <taxon>Eukaryota</taxon>
        <taxon>Viridiplantae</taxon>
        <taxon>Streptophyta</taxon>
        <taxon>Embryophyta</taxon>
        <taxon>Tracheophyta</taxon>
        <taxon>Spermatophyta</taxon>
        <taxon>Magnoliopsida</taxon>
        <taxon>Ranunculales</taxon>
        <taxon>Circaeasteraceae</taxon>
        <taxon>Kingdonia</taxon>
    </lineage>
</organism>
<dbReference type="AlphaFoldDB" id="A0A7J7P4L7"/>
<protein>
    <recommendedName>
        <fullName evidence="4">BED-type domain-containing protein</fullName>
    </recommendedName>
</protein>
<sequence>CMIIGCEVENAEDNGGTEDHCYLNSSSIHQFGDHCLEITLNLSFGDHSAFTFEITLKSKDSQQIDPIIELDNDNDINIDLDGDDMEMERIDGLLSEMEMKVLAHLLGNLDKKERAKCKKCGAIYLSAYTHGTDNASRHLKTCEKTTTRDLGQMLLSQSESSMSLRVTKFDLVDFCEMLNLVILGITSFQLCGV</sequence>
<dbReference type="InterPro" id="IPR003656">
    <property type="entry name" value="Znf_BED"/>
</dbReference>